<name>A0A699ZZ80_HAELA</name>
<feature type="region of interest" description="Disordered" evidence="1">
    <location>
        <begin position="19"/>
        <end position="71"/>
    </location>
</feature>
<protein>
    <submittedName>
        <fullName evidence="2">Uncharacterized protein</fullName>
    </submittedName>
</protein>
<accession>A0A699ZZ80</accession>
<feature type="compositionally biased region" description="Polar residues" evidence="1">
    <location>
        <begin position="130"/>
        <end position="141"/>
    </location>
</feature>
<comment type="caution">
    <text evidence="2">The sequence shown here is derived from an EMBL/GenBank/DDBJ whole genome shotgun (WGS) entry which is preliminary data.</text>
</comment>
<feature type="region of interest" description="Disordered" evidence="1">
    <location>
        <begin position="114"/>
        <end position="157"/>
    </location>
</feature>
<feature type="compositionally biased region" description="Low complexity" evidence="1">
    <location>
        <begin position="61"/>
        <end position="71"/>
    </location>
</feature>
<gene>
    <name evidence="2" type="ORF">HaLaN_24797</name>
</gene>
<dbReference type="EMBL" id="BLLF01003182">
    <property type="protein sequence ID" value="GFH26620.1"/>
    <property type="molecule type" value="Genomic_DNA"/>
</dbReference>
<evidence type="ECO:0000256" key="1">
    <source>
        <dbReference type="SAM" id="MobiDB-lite"/>
    </source>
</evidence>
<evidence type="ECO:0000313" key="2">
    <source>
        <dbReference type="EMBL" id="GFH26620.1"/>
    </source>
</evidence>
<keyword evidence="3" id="KW-1185">Reference proteome</keyword>
<dbReference type="AlphaFoldDB" id="A0A699ZZ80"/>
<reference evidence="2 3" key="1">
    <citation type="submission" date="2020-02" db="EMBL/GenBank/DDBJ databases">
        <title>Draft genome sequence of Haematococcus lacustris strain NIES-144.</title>
        <authorList>
            <person name="Morimoto D."/>
            <person name="Nakagawa S."/>
            <person name="Yoshida T."/>
            <person name="Sawayama S."/>
        </authorList>
    </citation>
    <scope>NUCLEOTIDE SEQUENCE [LARGE SCALE GENOMIC DNA]</scope>
    <source>
        <strain evidence="2 3">NIES-144</strain>
    </source>
</reference>
<evidence type="ECO:0000313" key="3">
    <source>
        <dbReference type="Proteomes" id="UP000485058"/>
    </source>
</evidence>
<sequence length="233" mass="24012">MCKLCYASHLVQGTIVETSAHSGSSPHSNSLEVLHPFSGPAESAVRNDNLAPSQQPPMHGAHSAGSSAPAAEASFALQPGCKTAAAPDSTSIPLLSPAISPELCPIARVEMLVRPPPSPAAPQPHHADTNLPSLQPQQLSAESKPDSQAAPRKATVKCDAAPMASQNLAQPVVAASRERPKSRLAVSVSMRDLSELTPPTAQGLFSYHSFLFLDNASAGALGHGHTALALPIA</sequence>
<dbReference type="Proteomes" id="UP000485058">
    <property type="component" value="Unassembled WGS sequence"/>
</dbReference>
<proteinExistence type="predicted"/>
<feature type="compositionally biased region" description="Low complexity" evidence="1">
    <location>
        <begin position="19"/>
        <end position="30"/>
    </location>
</feature>
<organism evidence="2 3">
    <name type="scientific">Haematococcus lacustris</name>
    <name type="common">Green alga</name>
    <name type="synonym">Haematococcus pluvialis</name>
    <dbReference type="NCBI Taxonomy" id="44745"/>
    <lineage>
        <taxon>Eukaryota</taxon>
        <taxon>Viridiplantae</taxon>
        <taxon>Chlorophyta</taxon>
        <taxon>core chlorophytes</taxon>
        <taxon>Chlorophyceae</taxon>
        <taxon>CS clade</taxon>
        <taxon>Chlamydomonadales</taxon>
        <taxon>Haematococcaceae</taxon>
        <taxon>Haematococcus</taxon>
    </lineage>
</organism>